<dbReference type="Proteomes" id="UP000241769">
    <property type="component" value="Unassembled WGS sequence"/>
</dbReference>
<evidence type="ECO:0000313" key="2">
    <source>
        <dbReference type="Proteomes" id="UP000241769"/>
    </source>
</evidence>
<reference evidence="1 2" key="1">
    <citation type="journal article" date="2018" name="Genome Biol. Evol.">
        <title>Multiple Roots of Fruiting Body Formation in Amoebozoa.</title>
        <authorList>
            <person name="Hillmann F."/>
            <person name="Forbes G."/>
            <person name="Novohradska S."/>
            <person name="Ferling I."/>
            <person name="Riege K."/>
            <person name="Groth M."/>
            <person name="Westermann M."/>
            <person name="Marz M."/>
            <person name="Spaller T."/>
            <person name="Winckler T."/>
            <person name="Schaap P."/>
            <person name="Glockner G."/>
        </authorList>
    </citation>
    <scope>NUCLEOTIDE SEQUENCE [LARGE SCALE GENOMIC DNA]</scope>
    <source>
        <strain evidence="1 2">Jena</strain>
    </source>
</reference>
<protein>
    <submittedName>
        <fullName evidence="1">Uncharacterized protein</fullName>
    </submittedName>
</protein>
<dbReference type="InParanoid" id="A0A2P6N264"/>
<gene>
    <name evidence="1" type="ORF">PROFUN_13774</name>
</gene>
<sequence>MIYNRESSYTSAGNKRNIREYKYEYNQGIRQHILTQKEETKAADANRR</sequence>
<accession>A0A2P6N264</accession>
<proteinExistence type="predicted"/>
<dbReference type="EMBL" id="MDYQ01000244">
    <property type="protein sequence ID" value="PRP78044.1"/>
    <property type="molecule type" value="Genomic_DNA"/>
</dbReference>
<keyword evidence="2" id="KW-1185">Reference proteome</keyword>
<dbReference type="AlphaFoldDB" id="A0A2P6N264"/>
<comment type="caution">
    <text evidence="1">The sequence shown here is derived from an EMBL/GenBank/DDBJ whole genome shotgun (WGS) entry which is preliminary data.</text>
</comment>
<name>A0A2P6N264_9EUKA</name>
<organism evidence="1 2">
    <name type="scientific">Planoprotostelium fungivorum</name>
    <dbReference type="NCBI Taxonomy" id="1890364"/>
    <lineage>
        <taxon>Eukaryota</taxon>
        <taxon>Amoebozoa</taxon>
        <taxon>Evosea</taxon>
        <taxon>Variosea</taxon>
        <taxon>Cavosteliida</taxon>
        <taxon>Cavosteliaceae</taxon>
        <taxon>Planoprotostelium</taxon>
    </lineage>
</organism>
<evidence type="ECO:0000313" key="1">
    <source>
        <dbReference type="EMBL" id="PRP78044.1"/>
    </source>
</evidence>